<feature type="transmembrane region" description="Helical" evidence="1">
    <location>
        <begin position="45"/>
        <end position="62"/>
    </location>
</feature>
<gene>
    <name evidence="2" type="ORF">ATL31_2049</name>
</gene>
<feature type="transmembrane region" description="Helical" evidence="1">
    <location>
        <begin position="527"/>
        <end position="547"/>
    </location>
</feature>
<protein>
    <recommendedName>
        <fullName evidence="4">Glycosyltransferase RgtA/B/C/D-like domain-containing protein</fullName>
    </recommendedName>
</protein>
<accession>A0A2N3YK23</accession>
<reference evidence="2 3" key="1">
    <citation type="submission" date="2017-12" db="EMBL/GenBank/DDBJ databases">
        <title>Sequencing the genomes of 1000 Actinobacteria strains.</title>
        <authorList>
            <person name="Klenk H.-P."/>
        </authorList>
    </citation>
    <scope>NUCLEOTIDE SEQUENCE [LARGE SCALE GENOMIC DNA]</scope>
    <source>
        <strain evidence="2 3">DSM 12806</strain>
    </source>
</reference>
<dbReference type="RefSeq" id="WP_101395667.1">
    <property type="nucleotide sequence ID" value="NZ_PJNE01000001.1"/>
</dbReference>
<evidence type="ECO:0000313" key="3">
    <source>
        <dbReference type="Proteomes" id="UP000233781"/>
    </source>
</evidence>
<dbReference type="OrthoDB" id="5196235at2"/>
<evidence type="ECO:0008006" key="4">
    <source>
        <dbReference type="Google" id="ProtNLM"/>
    </source>
</evidence>
<sequence length="683" mass="70685">MSRRPASLDAPGAVLTAVGLGAGLWVVLVSAVGGVAAALGWWTPWVGWPVAVLAAAASSWAVRGLPGVRATRGAAAAMVALCLGFAVYAGATHSEHVLPRRDAASNLQAAVSLTATHERVVPFDVSVIGGPGPLERGDVTLASAAFYQVGSPQDPAVQPQFVMAPAVVYGYGVWAGGAGLAMFLPAVVMALALLLVGLLAAAAVGPWWGVAAAGLTGVLFPVLNVARGTYSEPLALVTLAGGLLALTLLVAGEDDARTRRLALLAGVLVGGTGLARVDSLRESMLLLPALAVAAGLGRRWVRPLLAGLGGSTLVAGALAVGLSYRYLGDIHASLVPLLALIVVVGAASWGLLRLWRSGRRLPPALAARAPSVLAGLVVLAGLALWSRPWWMTVRQDPNDPGARYVAGMQRRQGLPVDGGRTYAEHTVDWLSWYIGWVGLVVALVVLAFAVRHVLRRLAVGELVAWAPVLVVAAGSTLLTLVRPGITPDHPWADRRLLIALPFVVVLVCAGGAWAARWLGGRSWAQPLVAALTVLAVGVPAVLATWPFRGVGVERGSLAAVDAVCAALRPGDVVVGIDGRASSEWPQTVRGMCGVPYVVATTPVRQDPARLEAVVADLARGAAASGHRLVVLSADGPDAVESLGLTPRELVDIRFPEEEHALDRPPRRFDLGRIQVYVAPVPAP</sequence>
<feature type="transmembrane region" description="Helical" evidence="1">
    <location>
        <begin position="430"/>
        <end position="450"/>
    </location>
</feature>
<evidence type="ECO:0000313" key="2">
    <source>
        <dbReference type="EMBL" id="PKW27211.1"/>
    </source>
</evidence>
<dbReference type="EMBL" id="PJNE01000001">
    <property type="protein sequence ID" value="PKW27211.1"/>
    <property type="molecule type" value="Genomic_DNA"/>
</dbReference>
<keyword evidence="1" id="KW-0472">Membrane</keyword>
<keyword evidence="1" id="KW-0812">Transmembrane</keyword>
<name>A0A2N3YK23_9MICO</name>
<feature type="transmembrane region" description="Helical" evidence="1">
    <location>
        <begin position="496"/>
        <end position="515"/>
    </location>
</feature>
<keyword evidence="3" id="KW-1185">Reference proteome</keyword>
<feature type="transmembrane region" description="Helical" evidence="1">
    <location>
        <begin position="12"/>
        <end position="39"/>
    </location>
</feature>
<feature type="transmembrane region" description="Helical" evidence="1">
    <location>
        <begin position="364"/>
        <end position="385"/>
    </location>
</feature>
<feature type="transmembrane region" description="Helical" evidence="1">
    <location>
        <begin position="308"/>
        <end position="327"/>
    </location>
</feature>
<feature type="transmembrane region" description="Helical" evidence="1">
    <location>
        <begin position="233"/>
        <end position="252"/>
    </location>
</feature>
<dbReference type="AlphaFoldDB" id="A0A2N3YK23"/>
<feature type="transmembrane region" description="Helical" evidence="1">
    <location>
        <begin position="74"/>
        <end position="91"/>
    </location>
</feature>
<feature type="transmembrane region" description="Helical" evidence="1">
    <location>
        <begin position="333"/>
        <end position="352"/>
    </location>
</feature>
<feature type="transmembrane region" description="Helical" evidence="1">
    <location>
        <begin position="462"/>
        <end position="481"/>
    </location>
</feature>
<dbReference type="Proteomes" id="UP000233781">
    <property type="component" value="Unassembled WGS sequence"/>
</dbReference>
<proteinExistence type="predicted"/>
<keyword evidence="1" id="KW-1133">Transmembrane helix</keyword>
<evidence type="ECO:0000256" key="1">
    <source>
        <dbReference type="SAM" id="Phobius"/>
    </source>
</evidence>
<organism evidence="2 3">
    <name type="scientific">Phycicoccus duodecadis</name>
    <dbReference type="NCBI Taxonomy" id="173053"/>
    <lineage>
        <taxon>Bacteria</taxon>
        <taxon>Bacillati</taxon>
        <taxon>Actinomycetota</taxon>
        <taxon>Actinomycetes</taxon>
        <taxon>Micrococcales</taxon>
        <taxon>Intrasporangiaceae</taxon>
        <taxon>Phycicoccus</taxon>
    </lineage>
</organism>
<comment type="caution">
    <text evidence="2">The sequence shown here is derived from an EMBL/GenBank/DDBJ whole genome shotgun (WGS) entry which is preliminary data.</text>
</comment>
<feature type="transmembrane region" description="Helical" evidence="1">
    <location>
        <begin position="171"/>
        <end position="200"/>
    </location>
</feature>